<dbReference type="AlphaFoldDB" id="A0A7M5X7L1"/>
<keyword evidence="6" id="KW-0564">Palmitate</keyword>
<dbReference type="GeneID" id="136801313"/>
<evidence type="ECO:0000259" key="12">
    <source>
        <dbReference type="Pfam" id="PF01529"/>
    </source>
</evidence>
<evidence type="ECO:0000256" key="7">
    <source>
        <dbReference type="ARBA" id="ARBA00023288"/>
    </source>
</evidence>
<dbReference type="GO" id="GO:0019706">
    <property type="term" value="F:protein-cysteine S-palmitoyltransferase activity"/>
    <property type="evidence" value="ECO:0007669"/>
    <property type="project" value="UniProtKB-EC"/>
</dbReference>
<feature type="transmembrane region" description="Helical" evidence="10">
    <location>
        <begin position="53"/>
        <end position="72"/>
    </location>
</feature>
<dbReference type="GO" id="GO:0005794">
    <property type="term" value="C:Golgi apparatus"/>
    <property type="evidence" value="ECO:0007669"/>
    <property type="project" value="TreeGrafter"/>
</dbReference>
<feature type="transmembrane region" description="Helical" evidence="10">
    <location>
        <begin position="84"/>
        <end position="105"/>
    </location>
</feature>
<evidence type="ECO:0000256" key="5">
    <source>
        <dbReference type="ARBA" id="ARBA00023136"/>
    </source>
</evidence>
<dbReference type="GO" id="GO:0005783">
    <property type="term" value="C:endoplasmic reticulum"/>
    <property type="evidence" value="ECO:0007669"/>
    <property type="project" value="TreeGrafter"/>
</dbReference>
<evidence type="ECO:0000256" key="1">
    <source>
        <dbReference type="ARBA" id="ARBA00004127"/>
    </source>
</evidence>
<keyword evidence="2 10" id="KW-0808">Transferase</keyword>
<comment type="catalytic activity">
    <reaction evidence="9 10">
        <text>L-cysteinyl-[protein] + hexadecanoyl-CoA = S-hexadecanoyl-L-cysteinyl-[protein] + CoA</text>
        <dbReference type="Rhea" id="RHEA:36683"/>
        <dbReference type="Rhea" id="RHEA-COMP:10131"/>
        <dbReference type="Rhea" id="RHEA-COMP:11032"/>
        <dbReference type="ChEBI" id="CHEBI:29950"/>
        <dbReference type="ChEBI" id="CHEBI:57287"/>
        <dbReference type="ChEBI" id="CHEBI:57379"/>
        <dbReference type="ChEBI" id="CHEBI:74151"/>
        <dbReference type="EC" id="2.3.1.225"/>
    </reaction>
</comment>
<dbReference type="Pfam" id="PF01529">
    <property type="entry name" value="DHHC"/>
    <property type="match status" value="1"/>
</dbReference>
<keyword evidence="5 10" id="KW-0472">Membrane</keyword>
<feature type="compositionally biased region" description="Polar residues" evidence="11">
    <location>
        <begin position="330"/>
        <end position="339"/>
    </location>
</feature>
<comment type="subcellular location">
    <subcellularLocation>
        <location evidence="1">Endomembrane system</location>
        <topology evidence="1">Multi-pass membrane protein</topology>
    </subcellularLocation>
</comment>
<feature type="domain" description="Palmitoyltransferase DHHC" evidence="12">
    <location>
        <begin position="153"/>
        <end position="277"/>
    </location>
</feature>
<dbReference type="Proteomes" id="UP000594262">
    <property type="component" value="Unplaced"/>
</dbReference>
<dbReference type="EC" id="2.3.1.225" evidence="10"/>
<keyword evidence="3 10" id="KW-0812">Transmembrane</keyword>
<evidence type="ECO:0000256" key="9">
    <source>
        <dbReference type="ARBA" id="ARBA00048048"/>
    </source>
</evidence>
<dbReference type="OrthoDB" id="4096362at2759"/>
<evidence type="ECO:0000256" key="2">
    <source>
        <dbReference type="ARBA" id="ARBA00022679"/>
    </source>
</evidence>
<evidence type="ECO:0000256" key="8">
    <source>
        <dbReference type="ARBA" id="ARBA00023315"/>
    </source>
</evidence>
<name>A0A7M5X7L1_9CNID</name>
<evidence type="ECO:0000256" key="3">
    <source>
        <dbReference type="ARBA" id="ARBA00022692"/>
    </source>
</evidence>
<dbReference type="EnsemblMetazoa" id="CLYHEMT019184.1">
    <property type="protein sequence ID" value="CLYHEMP019184.1"/>
    <property type="gene ID" value="CLYHEMG019184"/>
</dbReference>
<feature type="region of interest" description="Disordered" evidence="11">
    <location>
        <begin position="370"/>
        <end position="393"/>
    </location>
</feature>
<dbReference type="PANTHER" id="PTHR22883">
    <property type="entry name" value="ZINC FINGER DHHC DOMAIN CONTAINING PROTEIN"/>
    <property type="match status" value="1"/>
</dbReference>
<dbReference type="GO" id="GO:0006612">
    <property type="term" value="P:protein targeting to membrane"/>
    <property type="evidence" value="ECO:0007669"/>
    <property type="project" value="TreeGrafter"/>
</dbReference>
<dbReference type="PROSITE" id="PS50216">
    <property type="entry name" value="DHHC"/>
    <property type="match status" value="1"/>
</dbReference>
<evidence type="ECO:0000256" key="6">
    <source>
        <dbReference type="ARBA" id="ARBA00023139"/>
    </source>
</evidence>
<keyword evidence="14" id="KW-1185">Reference proteome</keyword>
<dbReference type="InterPro" id="IPR039859">
    <property type="entry name" value="PFA4/ZDH16/20/ERF2-like"/>
</dbReference>
<keyword evidence="7" id="KW-0449">Lipoprotein</keyword>
<dbReference type="PANTHER" id="PTHR22883:SF43">
    <property type="entry name" value="PALMITOYLTRANSFERASE APP"/>
    <property type="match status" value="1"/>
</dbReference>
<proteinExistence type="inferred from homology"/>
<feature type="region of interest" description="Disordered" evidence="11">
    <location>
        <begin position="326"/>
        <end position="347"/>
    </location>
</feature>
<evidence type="ECO:0000313" key="13">
    <source>
        <dbReference type="EnsemblMetazoa" id="CLYHEMP019184.1"/>
    </source>
</evidence>
<accession>A0A7M5X7L1</accession>
<comment type="similarity">
    <text evidence="10">Belongs to the DHHC palmitoyltransferase family.</text>
</comment>
<feature type="transmembrane region" description="Helical" evidence="10">
    <location>
        <begin position="243"/>
        <end position="267"/>
    </location>
</feature>
<comment type="domain">
    <text evidence="10">The DHHC domain is required for palmitoyltransferase activity.</text>
</comment>
<sequence>MQNSSPIKCCSDANLPIEKCDYRPIMSQKNWEVFPGRNKFYCDGRIIMSRSNCVFAMTVILIIGTTGLFFAFDCPYLSEKVTLAIPIVGGLLFLFVMGTLLRTAFSDPGIIPRAQADEAAYIEKSLAPQTMEPGVYRPPARQMDVEVKGQIIKLKYCFTCKIFRPPRASHCSMCDNCVERFDHHCPWVGNCVGKRNYRYFYLFLVSLSIHCIFILGCVIAHLVLLSKELSFLDALKETPTSALVFIISFFSVWSVAGLAGFHTYLVSSNLTTNEDIKGTWAAKRGEKNENPYSEGSLFGNCCRVICGPVHPSLIRRRDPVIPEAEKNDVNNKTNNTSTAISIPDVPPTPPIIHDIDTESLQSQSAPILGNRTSISSDTFHDESENGLLKLSSV</sequence>
<dbReference type="InterPro" id="IPR001594">
    <property type="entry name" value="Palmitoyltrfase_DHHC"/>
</dbReference>
<reference evidence="13" key="1">
    <citation type="submission" date="2021-01" db="UniProtKB">
        <authorList>
            <consortium name="EnsemblMetazoa"/>
        </authorList>
    </citation>
    <scope>IDENTIFICATION</scope>
</reference>
<keyword evidence="8 10" id="KW-0012">Acyltransferase</keyword>
<evidence type="ECO:0000256" key="10">
    <source>
        <dbReference type="RuleBase" id="RU079119"/>
    </source>
</evidence>
<organism evidence="13 14">
    <name type="scientific">Clytia hemisphaerica</name>
    <dbReference type="NCBI Taxonomy" id="252671"/>
    <lineage>
        <taxon>Eukaryota</taxon>
        <taxon>Metazoa</taxon>
        <taxon>Cnidaria</taxon>
        <taxon>Hydrozoa</taxon>
        <taxon>Hydroidolina</taxon>
        <taxon>Leptothecata</taxon>
        <taxon>Obeliida</taxon>
        <taxon>Clytiidae</taxon>
        <taxon>Clytia</taxon>
    </lineage>
</organism>
<feature type="transmembrane region" description="Helical" evidence="10">
    <location>
        <begin position="199"/>
        <end position="223"/>
    </location>
</feature>
<protein>
    <recommendedName>
        <fullName evidence="10">Palmitoyltransferase</fullName>
        <ecNumber evidence="10">2.3.1.225</ecNumber>
    </recommendedName>
</protein>
<dbReference type="RefSeq" id="XP_066914052.1">
    <property type="nucleotide sequence ID" value="XM_067057951.1"/>
</dbReference>
<keyword evidence="4 10" id="KW-1133">Transmembrane helix</keyword>
<evidence type="ECO:0000256" key="11">
    <source>
        <dbReference type="SAM" id="MobiDB-lite"/>
    </source>
</evidence>
<evidence type="ECO:0000313" key="14">
    <source>
        <dbReference type="Proteomes" id="UP000594262"/>
    </source>
</evidence>
<evidence type="ECO:0000256" key="4">
    <source>
        <dbReference type="ARBA" id="ARBA00022989"/>
    </source>
</evidence>